<keyword evidence="2" id="KW-1185">Reference proteome</keyword>
<proteinExistence type="predicted"/>
<name>A0A670ITM2_PODMU</name>
<dbReference type="PANTHER" id="PTHR19871:SF43">
    <property type="entry name" value="SI:CH211-212K18.6"/>
    <property type="match status" value="1"/>
</dbReference>
<reference evidence="1 2" key="1">
    <citation type="journal article" date="2019" name="Proc. Natl. Acad. Sci. U.S.A.">
        <title>Regulatory changes in pterin and carotenoid genes underlie balanced color polymorphisms in the wall lizard.</title>
        <authorList>
            <person name="Andrade P."/>
            <person name="Pinho C."/>
            <person name="Perez I de Lanuza G."/>
            <person name="Afonso S."/>
            <person name="Brejcha J."/>
            <person name="Rubin C.J."/>
            <person name="Wallerman O."/>
            <person name="Pereira P."/>
            <person name="Sabatino S.J."/>
            <person name="Bellati A."/>
            <person name="Pellitteri-Rosa D."/>
            <person name="Bosakova Z."/>
            <person name="Bunikis I."/>
            <person name="Carretero M.A."/>
            <person name="Feiner N."/>
            <person name="Marsik P."/>
            <person name="Pauperio F."/>
            <person name="Salvi D."/>
            <person name="Soler L."/>
            <person name="While G.M."/>
            <person name="Uller T."/>
            <person name="Font E."/>
            <person name="Andersson L."/>
            <person name="Carneiro M."/>
        </authorList>
    </citation>
    <scope>NUCLEOTIDE SEQUENCE</scope>
</reference>
<reference evidence="1" key="2">
    <citation type="submission" date="2025-08" db="UniProtKB">
        <authorList>
            <consortium name="Ensembl"/>
        </authorList>
    </citation>
    <scope>IDENTIFICATION</scope>
</reference>
<dbReference type="PANTHER" id="PTHR19871">
    <property type="entry name" value="BETA TRANSDUCIN-RELATED PROTEIN"/>
    <property type="match status" value="1"/>
</dbReference>
<dbReference type="GeneTree" id="ENSGT00950000185893"/>
<organism evidence="1 2">
    <name type="scientific">Podarcis muralis</name>
    <name type="common">Wall lizard</name>
    <name type="synonym">Lacerta muralis</name>
    <dbReference type="NCBI Taxonomy" id="64176"/>
    <lineage>
        <taxon>Eukaryota</taxon>
        <taxon>Metazoa</taxon>
        <taxon>Chordata</taxon>
        <taxon>Craniata</taxon>
        <taxon>Vertebrata</taxon>
        <taxon>Euteleostomi</taxon>
        <taxon>Lepidosauria</taxon>
        <taxon>Squamata</taxon>
        <taxon>Bifurcata</taxon>
        <taxon>Unidentata</taxon>
        <taxon>Episquamata</taxon>
        <taxon>Laterata</taxon>
        <taxon>Lacertibaenia</taxon>
        <taxon>Lacertidae</taxon>
        <taxon>Podarcis</taxon>
    </lineage>
</organism>
<evidence type="ECO:0000313" key="1">
    <source>
        <dbReference type="Ensembl" id="ENSPMRP00000014829.1"/>
    </source>
</evidence>
<dbReference type="Ensembl" id="ENSPMRT00000015840.1">
    <property type="protein sequence ID" value="ENSPMRP00000014829.1"/>
    <property type="gene ID" value="ENSPMRG00000009896.1"/>
</dbReference>
<dbReference type="InterPro" id="IPR052752">
    <property type="entry name" value="NACHT-WD_repeat"/>
</dbReference>
<dbReference type="AlphaFoldDB" id="A0A670ITM2"/>
<accession>A0A670ITM2</accession>
<dbReference type="Proteomes" id="UP000472272">
    <property type="component" value="Chromosome 9"/>
</dbReference>
<dbReference type="OMA" id="QMLDLRW"/>
<protein>
    <submittedName>
        <fullName evidence="1">Uncharacterized protein</fullName>
    </submittedName>
</protein>
<sequence length="74" mass="8772">MEKSFPWLYKYCKERGYDFRMVDLRWGIKDGITNNHNMASLHMKTLRKCQQLGFQTFVVSSDGICDTLSTQRVF</sequence>
<evidence type="ECO:0000313" key="2">
    <source>
        <dbReference type="Proteomes" id="UP000472272"/>
    </source>
</evidence>
<reference evidence="1" key="3">
    <citation type="submission" date="2025-09" db="UniProtKB">
        <authorList>
            <consortium name="Ensembl"/>
        </authorList>
    </citation>
    <scope>IDENTIFICATION</scope>
</reference>